<protein>
    <submittedName>
        <fullName evidence="1">DUF2237 domain-containing protein</fullName>
    </submittedName>
</protein>
<reference evidence="1 2" key="1">
    <citation type="submission" date="2024-03" db="EMBL/GenBank/DDBJ databases">
        <title>Aquirufa genome sequencing.</title>
        <authorList>
            <person name="Pitt A."/>
            <person name="Hahn M.W."/>
        </authorList>
    </citation>
    <scope>NUCLEOTIDE SEQUENCE [LARGE SCALE GENOMIC DNA]</scope>
    <source>
        <strain evidence="1 2">HETE-83D</strain>
    </source>
</reference>
<sequence>MNNSLNVFNEPLLICGTSPMTGAYRDGCCNTGVNDRGTHTVCAVVTNEFLQFSKSRGNDLTVDYPASGFTGLVEGYKWCLCVSRWIEAYQANVAPPLILKATHVKTLEYISLKELMKFEYKPLTNG</sequence>
<evidence type="ECO:0000313" key="1">
    <source>
        <dbReference type="EMBL" id="MFD3408815.1"/>
    </source>
</evidence>
<dbReference type="InterPro" id="IPR018714">
    <property type="entry name" value="DUF2237"/>
</dbReference>
<proteinExistence type="predicted"/>
<dbReference type="PANTHER" id="PTHR37466">
    <property type="entry name" value="SLR1628 PROTEIN"/>
    <property type="match status" value="1"/>
</dbReference>
<dbReference type="Pfam" id="PF09996">
    <property type="entry name" value="DUF2237"/>
    <property type="match status" value="1"/>
</dbReference>
<comment type="caution">
    <text evidence="1">The sequence shown here is derived from an EMBL/GenBank/DDBJ whole genome shotgun (WGS) entry which is preliminary data.</text>
</comment>
<name>A0ABW6DN86_9BACT</name>
<evidence type="ECO:0000313" key="2">
    <source>
        <dbReference type="Proteomes" id="UP001598019"/>
    </source>
</evidence>
<organism evidence="1 2">
    <name type="scientific">Aquirufa esocilacus</name>
    <dbReference type="NCBI Taxonomy" id="3096513"/>
    <lineage>
        <taxon>Bacteria</taxon>
        <taxon>Pseudomonadati</taxon>
        <taxon>Bacteroidota</taxon>
        <taxon>Cytophagia</taxon>
        <taxon>Cytophagales</taxon>
        <taxon>Flectobacillaceae</taxon>
        <taxon>Aquirufa</taxon>
    </lineage>
</organism>
<accession>A0ABW6DN86</accession>
<keyword evidence="2" id="KW-1185">Reference proteome</keyword>
<dbReference type="RefSeq" id="WP_377981177.1">
    <property type="nucleotide sequence ID" value="NZ_JBBKXX010000003.1"/>
</dbReference>
<dbReference type="Proteomes" id="UP001598019">
    <property type="component" value="Unassembled WGS sequence"/>
</dbReference>
<dbReference type="PANTHER" id="PTHR37466:SF1">
    <property type="entry name" value="SLR1628 PROTEIN"/>
    <property type="match status" value="1"/>
</dbReference>
<gene>
    <name evidence="1" type="ORF">SKC37_09125</name>
</gene>
<dbReference type="EMBL" id="JBBKXX010000003">
    <property type="protein sequence ID" value="MFD3408815.1"/>
    <property type="molecule type" value="Genomic_DNA"/>
</dbReference>
<dbReference type="Gene3D" id="3.30.56.110">
    <property type="entry name" value="Protein of unknown function DUF2237"/>
    <property type="match status" value="1"/>
</dbReference>